<evidence type="ECO:0000256" key="8">
    <source>
        <dbReference type="ARBA" id="ARBA00022741"/>
    </source>
</evidence>
<gene>
    <name evidence="17" type="ORF">QDX21_04770</name>
</gene>
<dbReference type="Gene3D" id="3.40.50.620">
    <property type="entry name" value="HUPs"/>
    <property type="match status" value="1"/>
</dbReference>
<dbReference type="InterPro" id="IPR002606">
    <property type="entry name" value="Riboflavin_kinase_bac"/>
</dbReference>
<dbReference type="InterPro" id="IPR023468">
    <property type="entry name" value="Riboflavin_kinase"/>
</dbReference>
<accession>A0AAJ6APW6</accession>
<evidence type="ECO:0000256" key="7">
    <source>
        <dbReference type="ARBA" id="ARBA00022695"/>
    </source>
</evidence>
<dbReference type="RefSeq" id="WP_279675258.1">
    <property type="nucleotide sequence ID" value="NZ_CP122566.1"/>
</dbReference>
<evidence type="ECO:0000256" key="15">
    <source>
        <dbReference type="PIRNR" id="PIRNR004491"/>
    </source>
</evidence>
<protein>
    <recommendedName>
        <fullName evidence="15">Riboflavin biosynthesis protein</fullName>
    </recommendedName>
    <domain>
        <recommendedName>
            <fullName evidence="15">Riboflavin kinase</fullName>
            <ecNumber evidence="15">2.7.1.26</ecNumber>
        </recommendedName>
        <alternativeName>
            <fullName evidence="15">Flavokinase</fullName>
        </alternativeName>
    </domain>
    <domain>
        <recommendedName>
            <fullName evidence="15">FMN adenylyltransferase</fullName>
            <ecNumber evidence="15">2.7.7.2</ecNumber>
        </recommendedName>
        <alternativeName>
            <fullName evidence="15">FAD pyrophosphorylase</fullName>
        </alternativeName>
        <alternativeName>
            <fullName evidence="15">FAD synthase</fullName>
        </alternativeName>
    </domain>
</protein>
<keyword evidence="8 15" id="KW-0547">Nucleotide-binding</keyword>
<dbReference type="GO" id="GO:0006747">
    <property type="term" value="P:FAD biosynthetic process"/>
    <property type="evidence" value="ECO:0007669"/>
    <property type="project" value="UniProtKB-UniRule"/>
</dbReference>
<evidence type="ECO:0000256" key="10">
    <source>
        <dbReference type="ARBA" id="ARBA00022827"/>
    </source>
</evidence>
<keyword evidence="18" id="KW-1185">Reference proteome</keyword>
<evidence type="ECO:0000256" key="5">
    <source>
        <dbReference type="ARBA" id="ARBA00022643"/>
    </source>
</evidence>
<dbReference type="AlphaFoldDB" id="A0AAJ6APW6"/>
<evidence type="ECO:0000313" key="18">
    <source>
        <dbReference type="Proteomes" id="UP001224674"/>
    </source>
</evidence>
<comment type="similarity">
    <text evidence="15">Belongs to the ribF family.</text>
</comment>
<organism evidence="17 18">
    <name type="scientific">Auritidibacter ignavus</name>
    <dbReference type="NCBI Taxonomy" id="678932"/>
    <lineage>
        <taxon>Bacteria</taxon>
        <taxon>Bacillati</taxon>
        <taxon>Actinomycetota</taxon>
        <taxon>Actinomycetes</taxon>
        <taxon>Micrococcales</taxon>
        <taxon>Micrococcaceae</taxon>
        <taxon>Auritidibacter</taxon>
    </lineage>
</organism>
<keyword evidence="10 15" id="KW-0274">FAD</keyword>
<dbReference type="FunFam" id="3.40.50.620:FF:000021">
    <property type="entry name" value="Riboflavin biosynthesis protein"/>
    <property type="match status" value="1"/>
</dbReference>
<sequence>MEAWQGLAAVPAEQPPSAVTMGNFDGVHRGHQEVLTATVDTARDRGLQAVVLTFDPHPRLVHHPEEPLVPIVSLPQRLNLIQRAGADATCVVHYTLNFASQSPEEYVRTTLVETFNAQVVVVGSDCRFGKANAGDITTLRELGAMYGFKVVEVPEVGTDSRWSSTSVRQALSEGRVADAATILGRPHEVCGEVVHGEARGRELGFPTANLSDEAQGMIPADGVYAGWFIDQDHHRWPTAISVGSNPTFEGVQRTVEAHIMNRPEEERVEDFDLYGQIVTVEFVARLRGMVAFEGVEKLIAQMGQDVAQAQAVLEGRSLAVDAVDG</sequence>
<dbReference type="GO" id="GO:0008531">
    <property type="term" value="F:riboflavin kinase activity"/>
    <property type="evidence" value="ECO:0007669"/>
    <property type="project" value="UniProtKB-UniRule"/>
</dbReference>
<keyword evidence="11 15" id="KW-0067">ATP-binding</keyword>
<name>A0AAJ6APW6_9MICC</name>
<dbReference type="PIRSF" id="PIRSF004491">
    <property type="entry name" value="FAD_Synth"/>
    <property type="match status" value="1"/>
</dbReference>
<dbReference type="InterPro" id="IPR015865">
    <property type="entry name" value="Riboflavin_kinase_bac/euk"/>
</dbReference>
<dbReference type="GO" id="GO:0009398">
    <property type="term" value="P:FMN biosynthetic process"/>
    <property type="evidence" value="ECO:0007669"/>
    <property type="project" value="UniProtKB-UniRule"/>
</dbReference>
<evidence type="ECO:0000256" key="13">
    <source>
        <dbReference type="ARBA" id="ARBA00047880"/>
    </source>
</evidence>
<evidence type="ECO:0000256" key="11">
    <source>
        <dbReference type="ARBA" id="ARBA00022840"/>
    </source>
</evidence>
<dbReference type="GO" id="GO:0003919">
    <property type="term" value="F:FMN adenylyltransferase activity"/>
    <property type="evidence" value="ECO:0007669"/>
    <property type="project" value="UniProtKB-UniRule"/>
</dbReference>
<dbReference type="InterPro" id="IPR023465">
    <property type="entry name" value="Riboflavin_kinase_dom_sf"/>
</dbReference>
<dbReference type="SUPFAM" id="SSF52374">
    <property type="entry name" value="Nucleotidylyl transferase"/>
    <property type="match status" value="1"/>
</dbReference>
<dbReference type="InterPro" id="IPR015864">
    <property type="entry name" value="FAD_synthase"/>
</dbReference>
<evidence type="ECO:0000256" key="4">
    <source>
        <dbReference type="ARBA" id="ARBA00022630"/>
    </source>
</evidence>
<comment type="pathway">
    <text evidence="2 15">Cofactor biosynthesis; FAD biosynthesis; FAD from FMN: step 1/1.</text>
</comment>
<dbReference type="PANTHER" id="PTHR22749">
    <property type="entry name" value="RIBOFLAVIN KINASE/FMN ADENYLYLTRANSFERASE"/>
    <property type="match status" value="1"/>
</dbReference>
<dbReference type="InterPro" id="IPR014729">
    <property type="entry name" value="Rossmann-like_a/b/a_fold"/>
</dbReference>
<dbReference type="Proteomes" id="UP001224674">
    <property type="component" value="Chromosome"/>
</dbReference>
<comment type="function">
    <text evidence="1">Catalyzes the phosphorylation of riboflavin to FMN followed by the adenylation of FMN to FAD.</text>
</comment>
<evidence type="ECO:0000256" key="2">
    <source>
        <dbReference type="ARBA" id="ARBA00004726"/>
    </source>
</evidence>
<dbReference type="Gene3D" id="2.40.30.30">
    <property type="entry name" value="Riboflavin kinase-like"/>
    <property type="match status" value="1"/>
</dbReference>
<dbReference type="EC" id="2.7.1.26" evidence="15"/>
<dbReference type="EMBL" id="CP122566">
    <property type="protein sequence ID" value="WGH94106.1"/>
    <property type="molecule type" value="Genomic_DNA"/>
</dbReference>
<keyword evidence="7 15" id="KW-0548">Nucleotidyltransferase</keyword>
<dbReference type="Pfam" id="PF06574">
    <property type="entry name" value="FAD_syn"/>
    <property type="match status" value="1"/>
</dbReference>
<keyword evidence="4 15" id="KW-0285">Flavoprotein</keyword>
<keyword evidence="9 15" id="KW-0418">Kinase</keyword>
<keyword evidence="5 15" id="KW-0288">FMN</keyword>
<dbReference type="CDD" id="cd02064">
    <property type="entry name" value="FAD_synthetase_N"/>
    <property type="match status" value="1"/>
</dbReference>
<comment type="pathway">
    <text evidence="3 15">Cofactor biosynthesis; FMN biosynthesis; FMN from riboflavin (ATP route): step 1/1.</text>
</comment>
<evidence type="ECO:0000256" key="6">
    <source>
        <dbReference type="ARBA" id="ARBA00022679"/>
    </source>
</evidence>
<comment type="catalytic activity">
    <reaction evidence="13 15">
        <text>riboflavin + ATP = FMN + ADP + H(+)</text>
        <dbReference type="Rhea" id="RHEA:14357"/>
        <dbReference type="ChEBI" id="CHEBI:15378"/>
        <dbReference type="ChEBI" id="CHEBI:30616"/>
        <dbReference type="ChEBI" id="CHEBI:57986"/>
        <dbReference type="ChEBI" id="CHEBI:58210"/>
        <dbReference type="ChEBI" id="CHEBI:456216"/>
        <dbReference type="EC" id="2.7.1.26"/>
    </reaction>
</comment>
<comment type="catalytic activity">
    <reaction evidence="14 15">
        <text>FMN + ATP + H(+) = FAD + diphosphate</text>
        <dbReference type="Rhea" id="RHEA:17237"/>
        <dbReference type="ChEBI" id="CHEBI:15378"/>
        <dbReference type="ChEBI" id="CHEBI:30616"/>
        <dbReference type="ChEBI" id="CHEBI:33019"/>
        <dbReference type="ChEBI" id="CHEBI:57692"/>
        <dbReference type="ChEBI" id="CHEBI:58210"/>
        <dbReference type="EC" id="2.7.7.2"/>
    </reaction>
</comment>
<keyword evidence="6 15" id="KW-0808">Transferase</keyword>
<dbReference type="SMART" id="SM00904">
    <property type="entry name" value="Flavokinase"/>
    <property type="match status" value="1"/>
</dbReference>
<dbReference type="SUPFAM" id="SSF82114">
    <property type="entry name" value="Riboflavin kinase-like"/>
    <property type="match status" value="1"/>
</dbReference>
<dbReference type="GO" id="GO:0009231">
    <property type="term" value="P:riboflavin biosynthetic process"/>
    <property type="evidence" value="ECO:0007669"/>
    <property type="project" value="InterPro"/>
</dbReference>
<dbReference type="EC" id="2.7.7.2" evidence="15"/>
<evidence type="ECO:0000259" key="16">
    <source>
        <dbReference type="SMART" id="SM00904"/>
    </source>
</evidence>
<evidence type="ECO:0000313" key="17">
    <source>
        <dbReference type="EMBL" id="WGH94106.1"/>
    </source>
</evidence>
<dbReference type="GO" id="GO:0005524">
    <property type="term" value="F:ATP binding"/>
    <property type="evidence" value="ECO:0007669"/>
    <property type="project" value="UniProtKB-UniRule"/>
</dbReference>
<keyword evidence="12" id="KW-0511">Multifunctional enzyme</keyword>
<dbReference type="FunFam" id="2.40.30.30:FF:000003">
    <property type="entry name" value="Riboflavin biosynthesis protein"/>
    <property type="match status" value="1"/>
</dbReference>
<evidence type="ECO:0000256" key="12">
    <source>
        <dbReference type="ARBA" id="ARBA00023268"/>
    </source>
</evidence>
<proteinExistence type="inferred from homology"/>
<reference evidence="17 18" key="1">
    <citation type="submission" date="2023-03" db="EMBL/GenBank/DDBJ databases">
        <title>Complete genome sequences of several Auritidibacter ignavus strains isolated from ear infections.</title>
        <authorList>
            <person name="Baehr T."/>
            <person name="Baumhoegger A.M."/>
        </authorList>
    </citation>
    <scope>NUCLEOTIDE SEQUENCE [LARGE SCALE GENOMIC DNA]</scope>
    <source>
        <strain evidence="17 18">BABAE-6</strain>
    </source>
</reference>
<evidence type="ECO:0000256" key="1">
    <source>
        <dbReference type="ARBA" id="ARBA00002121"/>
    </source>
</evidence>
<evidence type="ECO:0000256" key="9">
    <source>
        <dbReference type="ARBA" id="ARBA00022777"/>
    </source>
</evidence>
<evidence type="ECO:0000256" key="14">
    <source>
        <dbReference type="ARBA" id="ARBA00049494"/>
    </source>
</evidence>
<dbReference type="NCBIfam" id="TIGR00083">
    <property type="entry name" value="ribF"/>
    <property type="match status" value="1"/>
</dbReference>
<dbReference type="Pfam" id="PF01687">
    <property type="entry name" value="Flavokinase"/>
    <property type="match status" value="1"/>
</dbReference>
<feature type="domain" description="Riboflavin kinase" evidence="16">
    <location>
        <begin position="182"/>
        <end position="314"/>
    </location>
</feature>
<dbReference type="PANTHER" id="PTHR22749:SF6">
    <property type="entry name" value="RIBOFLAVIN KINASE"/>
    <property type="match status" value="1"/>
</dbReference>
<dbReference type="NCBIfam" id="NF004160">
    <property type="entry name" value="PRK05627.1-3"/>
    <property type="match status" value="1"/>
</dbReference>
<evidence type="ECO:0000256" key="3">
    <source>
        <dbReference type="ARBA" id="ARBA00005201"/>
    </source>
</evidence>